<feature type="domain" description="DUF7787" evidence="2">
    <location>
        <begin position="9"/>
        <end position="65"/>
    </location>
</feature>
<dbReference type="Pfam" id="PF25042">
    <property type="entry name" value="DUF7787"/>
    <property type="match status" value="1"/>
</dbReference>
<evidence type="ECO:0000259" key="2">
    <source>
        <dbReference type="Pfam" id="PF25042"/>
    </source>
</evidence>
<dbReference type="PANTHER" id="PTHR35096">
    <property type="entry name" value="BNAA08G28570D PROTEIN"/>
    <property type="match status" value="1"/>
</dbReference>
<name>A0A1E5VU73_9POAL</name>
<dbReference type="OrthoDB" id="692230at2759"/>
<dbReference type="InterPro" id="IPR056689">
    <property type="entry name" value="DUF7787"/>
</dbReference>
<feature type="compositionally biased region" description="Basic residues" evidence="1">
    <location>
        <begin position="299"/>
        <end position="308"/>
    </location>
</feature>
<evidence type="ECO:0000313" key="4">
    <source>
        <dbReference type="Proteomes" id="UP000095767"/>
    </source>
</evidence>
<sequence>MPRIPAAERPRLTLEDYIVFFTSRSGKGLSLHHLNQIIYMHGFARLHRVTKPAMVDALRSLELMRPRRSTVPLNATAPPAGAALPAAAALPVDEATRDIEDIGWRECPVGSLLSVRAGVRSPAAAAAAAAAETPMPISVIAPGSAERISPPSLLSASSPLPPALPVAARKKRSPTGRGKDAIRTRRRRVVELLTLPSILFIHGFVKMHHGRKGRIMECLVGQVDLLPPRRSTLHREALSAASPPSAAAITAAQARDDVEAIGWAECPIGCVAAFGVPGADAPEPVERVPRPTDFVLAGRRPRSKRTRRSAFGPPWDVARSNKVKADAPRKKANVIVKEEVLDPELSSPPPPPPLWMRSSTPPPPPSSPPPPPPPPPPQDAAPPPPPPPPPPLPPQDAAPPTPPLPQDAAPPPPPPCRPQPTLAPIPVPPAWGTPTVLPHPPQLFWGLPLPTLRGPAPVWRAPTVPPSTGAVLGSAQCATATAAACALALAAHPGAALGQHVVADSAPAHASAAITTSRIATPATTAFAGAAAASCAASDTTTSRDRGVLGQTDSLECS</sequence>
<proteinExistence type="predicted"/>
<evidence type="ECO:0000313" key="3">
    <source>
        <dbReference type="EMBL" id="OEL28676.1"/>
    </source>
</evidence>
<gene>
    <name evidence="3" type="ORF">BAE44_0010304</name>
</gene>
<comment type="caution">
    <text evidence="3">The sequence shown here is derived from an EMBL/GenBank/DDBJ whole genome shotgun (WGS) entry which is preliminary data.</text>
</comment>
<dbReference type="AlphaFoldDB" id="A0A1E5VU73"/>
<feature type="compositionally biased region" description="Pro residues" evidence="1">
    <location>
        <begin position="346"/>
        <end position="427"/>
    </location>
</feature>
<evidence type="ECO:0000256" key="1">
    <source>
        <dbReference type="SAM" id="MobiDB-lite"/>
    </source>
</evidence>
<dbReference type="Proteomes" id="UP000095767">
    <property type="component" value="Unassembled WGS sequence"/>
</dbReference>
<organism evidence="3 4">
    <name type="scientific">Dichanthelium oligosanthes</name>
    <dbReference type="NCBI Taxonomy" id="888268"/>
    <lineage>
        <taxon>Eukaryota</taxon>
        <taxon>Viridiplantae</taxon>
        <taxon>Streptophyta</taxon>
        <taxon>Embryophyta</taxon>
        <taxon>Tracheophyta</taxon>
        <taxon>Spermatophyta</taxon>
        <taxon>Magnoliopsida</taxon>
        <taxon>Liliopsida</taxon>
        <taxon>Poales</taxon>
        <taxon>Poaceae</taxon>
        <taxon>PACMAD clade</taxon>
        <taxon>Panicoideae</taxon>
        <taxon>Panicodae</taxon>
        <taxon>Paniceae</taxon>
        <taxon>Dichantheliinae</taxon>
        <taxon>Dichanthelium</taxon>
    </lineage>
</organism>
<feature type="region of interest" description="Disordered" evidence="1">
    <location>
        <begin position="281"/>
        <end position="427"/>
    </location>
</feature>
<dbReference type="EMBL" id="LWDX02029431">
    <property type="protein sequence ID" value="OEL28676.1"/>
    <property type="molecule type" value="Genomic_DNA"/>
</dbReference>
<feature type="region of interest" description="Disordered" evidence="1">
    <location>
        <begin position="537"/>
        <end position="558"/>
    </location>
</feature>
<dbReference type="PANTHER" id="PTHR35096:SF10">
    <property type="entry name" value="OS03G0308700 PROTEIN"/>
    <property type="match status" value="1"/>
</dbReference>
<keyword evidence="4" id="KW-1185">Reference proteome</keyword>
<reference evidence="3 4" key="1">
    <citation type="submission" date="2016-09" db="EMBL/GenBank/DDBJ databases">
        <title>The draft genome of Dichanthelium oligosanthes: A C3 panicoid grass species.</title>
        <authorList>
            <person name="Studer A.J."/>
            <person name="Schnable J.C."/>
            <person name="Brutnell T.P."/>
        </authorList>
    </citation>
    <scope>NUCLEOTIDE SEQUENCE [LARGE SCALE GENOMIC DNA]</scope>
    <source>
        <strain evidence="4">cv. Kellogg 1175</strain>
        <tissue evidence="3">Leaf</tissue>
    </source>
</reference>
<protein>
    <recommendedName>
        <fullName evidence="2">DUF7787 domain-containing protein</fullName>
    </recommendedName>
</protein>
<accession>A0A1E5VU73</accession>
<dbReference type="PRINTS" id="PR01217">
    <property type="entry name" value="PRICHEXTENSN"/>
</dbReference>